<evidence type="ECO:0000313" key="2">
    <source>
        <dbReference type="Proteomes" id="UP001059596"/>
    </source>
</evidence>
<comment type="caution">
    <text evidence="1">The sequence shown here is derived from an EMBL/GenBank/DDBJ whole genome shotgun (WGS) entry which is preliminary data.</text>
</comment>
<dbReference type="AlphaFoldDB" id="A0A9P9YWN3"/>
<organism evidence="1 2">
    <name type="scientific">Drosophila gunungcola</name>
    <name type="common">fruit fly</name>
    <dbReference type="NCBI Taxonomy" id="103775"/>
    <lineage>
        <taxon>Eukaryota</taxon>
        <taxon>Metazoa</taxon>
        <taxon>Ecdysozoa</taxon>
        <taxon>Arthropoda</taxon>
        <taxon>Hexapoda</taxon>
        <taxon>Insecta</taxon>
        <taxon>Pterygota</taxon>
        <taxon>Neoptera</taxon>
        <taxon>Endopterygota</taxon>
        <taxon>Diptera</taxon>
        <taxon>Brachycera</taxon>
        <taxon>Muscomorpha</taxon>
        <taxon>Ephydroidea</taxon>
        <taxon>Drosophilidae</taxon>
        <taxon>Drosophila</taxon>
        <taxon>Sophophora</taxon>
    </lineage>
</organism>
<gene>
    <name evidence="1" type="ORF">M5D96_000683</name>
</gene>
<protein>
    <submittedName>
        <fullName evidence="1">Uncharacterized protein</fullName>
    </submittedName>
</protein>
<name>A0A9P9YWN3_9MUSC</name>
<sequence length="132" mass="14528">MASSAFGPVKWPNGLDLREHSDSNVPDYVPWLWLVGVDQSGDLPQSLRTCGIKDRRAGVLHAISPGSAAIIYEYEINNVGLFAQPRTRRSEANLIYMHITYTHCCNYNANAATNAYNAGQKILPPISGLPRT</sequence>
<evidence type="ECO:0000313" key="1">
    <source>
        <dbReference type="EMBL" id="KAI8044514.1"/>
    </source>
</evidence>
<dbReference type="Proteomes" id="UP001059596">
    <property type="component" value="Chromosome 3R"/>
</dbReference>
<reference evidence="1" key="1">
    <citation type="journal article" date="2023" name="Genome Biol. Evol.">
        <title>Long-read-based Genome Assembly of Drosophila gunungcola Reveals Fewer Chemosensory Genes in Flower-breeding Species.</title>
        <authorList>
            <person name="Negi A."/>
            <person name="Liao B.Y."/>
            <person name="Yeh S.D."/>
        </authorList>
    </citation>
    <scope>NUCLEOTIDE SEQUENCE</scope>
    <source>
        <strain evidence="1">Sukarami</strain>
    </source>
</reference>
<dbReference type="EMBL" id="JAMKOV010000001">
    <property type="protein sequence ID" value="KAI8044514.1"/>
    <property type="molecule type" value="Genomic_DNA"/>
</dbReference>
<accession>A0A9P9YWN3</accession>
<keyword evidence="2" id="KW-1185">Reference proteome</keyword>
<proteinExistence type="predicted"/>